<gene>
    <name evidence="2" type="ORF">E3J59_04425</name>
</gene>
<evidence type="ECO:0000313" key="3">
    <source>
        <dbReference type="Proteomes" id="UP000320679"/>
    </source>
</evidence>
<proteinExistence type="predicted"/>
<name>A0A523UQZ0_UNCAE</name>
<evidence type="ECO:0000313" key="2">
    <source>
        <dbReference type="EMBL" id="TET44953.1"/>
    </source>
</evidence>
<dbReference type="Gene3D" id="1.10.10.60">
    <property type="entry name" value="Homeodomain-like"/>
    <property type="match status" value="1"/>
</dbReference>
<dbReference type="Pfam" id="PF04552">
    <property type="entry name" value="Sigma54_DBD"/>
    <property type="match status" value="1"/>
</dbReference>
<dbReference type="GO" id="GO:0016987">
    <property type="term" value="F:sigma factor activity"/>
    <property type="evidence" value="ECO:0007669"/>
    <property type="project" value="InterPro"/>
</dbReference>
<dbReference type="EMBL" id="SOJK01000189">
    <property type="protein sequence ID" value="TET44953.1"/>
    <property type="molecule type" value="Genomic_DNA"/>
</dbReference>
<dbReference type="AlphaFoldDB" id="A0A523UQZ0"/>
<feature type="domain" description="RNA polymerase sigma factor 54 DNA-binding" evidence="1">
    <location>
        <begin position="230"/>
        <end position="372"/>
    </location>
</feature>
<dbReference type="PANTHER" id="PTHR32248:SF4">
    <property type="entry name" value="RNA POLYMERASE SIGMA-54 FACTOR"/>
    <property type="match status" value="1"/>
</dbReference>
<accession>A0A523UQZ0</accession>
<reference evidence="2 3" key="1">
    <citation type="submission" date="2019-03" db="EMBL/GenBank/DDBJ databases">
        <title>Metabolic potential of uncultured bacteria and archaea associated with petroleum seepage in deep-sea sediments.</title>
        <authorList>
            <person name="Dong X."/>
            <person name="Hubert C."/>
        </authorList>
    </citation>
    <scope>NUCLEOTIDE SEQUENCE [LARGE SCALE GENOMIC DNA]</scope>
    <source>
        <strain evidence="2">E29_bin78</strain>
    </source>
</reference>
<sequence>MSPGKAGQILSQKGKQIATLKGRINLGKFMSLPEDEFQKLIKEVETDPLFKRLATPETKVIQRKRLPGTSLAKFKTIPLDPAITPSRDTLEVESFLTQEEELVSTIKKLGVDRFKKYFLDNVSEMTLEEIAGECNSTVEEVRKVNSFVDRFYLQAESRGLPRDQRPQRIYYSTIASVEREEGGFSIGFFSPEIVEGRYIMNLDRLEEMKRAGAFDKSDIKKIKILFDKLRLVNSRETVIYRIVQKIIEVQRDFLESGNSMDLKFLTQGSLGKKVGTDASLISRAINRKAIRTPQGREISLKTFFPTKKQVRKELIRQVIDQEKTGIENKIINKPYSDGEIRKKLKEDFGVSISRRSVSELRMDLMIPPAAERMYQ</sequence>
<comment type="caution">
    <text evidence="2">The sequence shown here is derived from an EMBL/GenBank/DDBJ whole genome shotgun (WGS) entry which is preliminary data.</text>
</comment>
<dbReference type="GO" id="GO:0001216">
    <property type="term" value="F:DNA-binding transcription activator activity"/>
    <property type="evidence" value="ECO:0007669"/>
    <property type="project" value="InterPro"/>
</dbReference>
<protein>
    <recommendedName>
        <fullName evidence="1">RNA polymerase sigma factor 54 DNA-binding domain-containing protein</fullName>
    </recommendedName>
</protein>
<organism evidence="2 3">
    <name type="scientific">Aerophobetes bacterium</name>
    <dbReference type="NCBI Taxonomy" id="2030807"/>
    <lineage>
        <taxon>Bacteria</taxon>
        <taxon>Candidatus Aerophobota</taxon>
    </lineage>
</organism>
<evidence type="ECO:0000259" key="1">
    <source>
        <dbReference type="Pfam" id="PF04552"/>
    </source>
</evidence>
<dbReference type="PANTHER" id="PTHR32248">
    <property type="entry name" value="RNA POLYMERASE SIGMA-54 FACTOR"/>
    <property type="match status" value="1"/>
</dbReference>
<dbReference type="PROSITE" id="PS50044">
    <property type="entry name" value="SIGMA54_3"/>
    <property type="match status" value="1"/>
</dbReference>
<dbReference type="InterPro" id="IPR000394">
    <property type="entry name" value="RNA_pol_sigma_54"/>
</dbReference>
<dbReference type="InterPro" id="IPR007634">
    <property type="entry name" value="RNA_pol_sigma_54_DNA-bd"/>
</dbReference>
<dbReference type="Proteomes" id="UP000320679">
    <property type="component" value="Unassembled WGS sequence"/>
</dbReference>